<evidence type="ECO:0000313" key="7">
    <source>
        <dbReference type="Proteomes" id="UP000525389"/>
    </source>
</evidence>
<feature type="region of interest" description="Disordered" evidence="3">
    <location>
        <begin position="20"/>
        <end position="102"/>
    </location>
</feature>
<dbReference type="InterPro" id="IPR009003">
    <property type="entry name" value="Peptidase_S1_PA"/>
</dbReference>
<dbReference type="InterPro" id="IPR036034">
    <property type="entry name" value="PDZ_sf"/>
</dbReference>
<dbReference type="InterPro" id="IPR001478">
    <property type="entry name" value="PDZ"/>
</dbReference>
<name>A0A7W8GE75_9DEIO</name>
<feature type="signal peptide" evidence="4">
    <location>
        <begin position="1"/>
        <end position="22"/>
    </location>
</feature>
<dbReference type="PROSITE" id="PS51257">
    <property type="entry name" value="PROKAR_LIPOPROTEIN"/>
    <property type="match status" value="1"/>
</dbReference>
<feature type="domain" description="PDZ" evidence="5">
    <location>
        <begin position="348"/>
        <end position="441"/>
    </location>
</feature>
<proteinExistence type="predicted"/>
<evidence type="ECO:0000256" key="2">
    <source>
        <dbReference type="ARBA" id="ARBA00022801"/>
    </source>
</evidence>
<dbReference type="Proteomes" id="UP000525389">
    <property type="component" value="Unassembled WGS sequence"/>
</dbReference>
<dbReference type="AlphaFoldDB" id="A0A7W8GE75"/>
<evidence type="ECO:0000256" key="4">
    <source>
        <dbReference type="SAM" id="SignalP"/>
    </source>
</evidence>
<comment type="caution">
    <text evidence="6">The sequence shown here is derived from an EMBL/GenBank/DDBJ whole genome shotgun (WGS) entry which is preliminary data.</text>
</comment>
<accession>A0A7W8GE75</accession>
<evidence type="ECO:0000256" key="1">
    <source>
        <dbReference type="ARBA" id="ARBA00022670"/>
    </source>
</evidence>
<dbReference type="SUPFAM" id="SSF50494">
    <property type="entry name" value="Trypsin-like serine proteases"/>
    <property type="match status" value="1"/>
</dbReference>
<dbReference type="PRINTS" id="PR00834">
    <property type="entry name" value="PROTEASES2C"/>
</dbReference>
<dbReference type="InterPro" id="IPR001940">
    <property type="entry name" value="Peptidase_S1C"/>
</dbReference>
<feature type="chain" id="PRO_5030903655" evidence="4">
    <location>
        <begin position="23"/>
        <end position="456"/>
    </location>
</feature>
<keyword evidence="7" id="KW-1185">Reference proteome</keyword>
<keyword evidence="2" id="KW-0378">Hydrolase</keyword>
<dbReference type="Pfam" id="PF13180">
    <property type="entry name" value="PDZ_2"/>
    <property type="match status" value="1"/>
</dbReference>
<dbReference type="InterPro" id="IPR051201">
    <property type="entry name" value="Chloro_Bact_Ser_Proteases"/>
</dbReference>
<evidence type="ECO:0000313" key="6">
    <source>
        <dbReference type="EMBL" id="MBB5234017.1"/>
    </source>
</evidence>
<evidence type="ECO:0000256" key="3">
    <source>
        <dbReference type="SAM" id="MobiDB-lite"/>
    </source>
</evidence>
<reference evidence="6 7" key="1">
    <citation type="submission" date="2020-08" db="EMBL/GenBank/DDBJ databases">
        <title>Genomic Encyclopedia of Type Strains, Phase IV (KMG-IV): sequencing the most valuable type-strain genomes for metagenomic binning, comparative biology and taxonomic classification.</title>
        <authorList>
            <person name="Goeker M."/>
        </authorList>
    </citation>
    <scope>NUCLEOTIDE SEQUENCE [LARGE SCALE GENOMIC DNA]</scope>
    <source>
        <strain evidence="6 7">DSM 101791</strain>
    </source>
</reference>
<dbReference type="Gene3D" id="2.30.42.10">
    <property type="match status" value="1"/>
</dbReference>
<dbReference type="GO" id="GO:0006508">
    <property type="term" value="P:proteolysis"/>
    <property type="evidence" value="ECO:0007669"/>
    <property type="project" value="UniProtKB-KW"/>
</dbReference>
<dbReference type="Gene3D" id="2.40.10.120">
    <property type="match status" value="1"/>
</dbReference>
<dbReference type="PROSITE" id="PS50106">
    <property type="entry name" value="PDZ"/>
    <property type="match status" value="1"/>
</dbReference>
<dbReference type="EMBL" id="JACHFN010000004">
    <property type="protein sequence ID" value="MBB5234017.1"/>
    <property type="molecule type" value="Genomic_DNA"/>
</dbReference>
<evidence type="ECO:0000259" key="5">
    <source>
        <dbReference type="PROSITE" id="PS50106"/>
    </source>
</evidence>
<dbReference type="GO" id="GO:0004252">
    <property type="term" value="F:serine-type endopeptidase activity"/>
    <property type="evidence" value="ECO:0007669"/>
    <property type="project" value="InterPro"/>
</dbReference>
<sequence length="456" mass="45726">MKATTMILTALLLLTGCQENSAGTGSTGTSSAGTSSAGSGTATETSTGTSSTGAAQPSATPAGSADSQTGAGSGATSAPPASSGSGTAAGGAGTTGTQDPDRLAYDENTISVVENNQEGVVFVTRLDQVGNGSLFSESPLAPQPSPAPGGAEVVTGSGSGFLIDAQGDILTNYHVIQDAANVRVRLHGNEREYEARVVGTAPDYDLALLRAEGLPSGLTPMRLGDSDSLRVGEKAIAMGAPFGLEFTVTQGIVSALERVIPTGVNYIPQNSIQTDAAINPGNSGGPLVNSRGEVIGVNTQILSPAGAATGVGQNAGVGFAIPINVAKSLLPRLRAGEDISVPRIGVVTLNLQALTPSAREALDLPDSGVLVQSVEPGSPAAQAGLRGGQRSQQFPDGTIRLGGDVITEIDGEAVDSVQDLQSVLIGKEPGDQVTLNVERGGQEVERELTLTPPAGR</sequence>
<dbReference type="SUPFAM" id="SSF50156">
    <property type="entry name" value="PDZ domain-like"/>
    <property type="match status" value="1"/>
</dbReference>
<protein>
    <submittedName>
        <fullName evidence="6">S1-C subfamily serine protease</fullName>
    </submittedName>
</protein>
<organism evidence="6 7">
    <name type="scientific">Deinococcus budaensis</name>
    <dbReference type="NCBI Taxonomy" id="1665626"/>
    <lineage>
        <taxon>Bacteria</taxon>
        <taxon>Thermotogati</taxon>
        <taxon>Deinococcota</taxon>
        <taxon>Deinococci</taxon>
        <taxon>Deinococcales</taxon>
        <taxon>Deinococcaceae</taxon>
        <taxon>Deinococcus</taxon>
    </lineage>
</organism>
<dbReference type="PANTHER" id="PTHR43343:SF3">
    <property type="entry name" value="PROTEASE DO-LIKE 8, CHLOROPLASTIC"/>
    <property type="match status" value="1"/>
</dbReference>
<keyword evidence="1 6" id="KW-0645">Protease</keyword>
<dbReference type="PANTHER" id="PTHR43343">
    <property type="entry name" value="PEPTIDASE S12"/>
    <property type="match status" value="1"/>
</dbReference>
<dbReference type="SMART" id="SM00228">
    <property type="entry name" value="PDZ"/>
    <property type="match status" value="1"/>
</dbReference>
<feature type="compositionally biased region" description="Low complexity" evidence="3">
    <location>
        <begin position="20"/>
        <end position="86"/>
    </location>
</feature>
<dbReference type="RefSeq" id="WP_246363204.1">
    <property type="nucleotide sequence ID" value="NZ_JACHFN010000004.1"/>
</dbReference>
<gene>
    <name evidence="6" type="ORF">HNQ09_001455</name>
</gene>
<dbReference type="Pfam" id="PF13365">
    <property type="entry name" value="Trypsin_2"/>
    <property type="match status" value="1"/>
</dbReference>
<keyword evidence="4" id="KW-0732">Signal</keyword>